<evidence type="ECO:0000313" key="1">
    <source>
        <dbReference type="EMBL" id="MBO0948815.1"/>
    </source>
</evidence>
<organism evidence="1 2">
    <name type="scientific">Fibrella forsythiae</name>
    <dbReference type="NCBI Taxonomy" id="2817061"/>
    <lineage>
        <taxon>Bacteria</taxon>
        <taxon>Pseudomonadati</taxon>
        <taxon>Bacteroidota</taxon>
        <taxon>Cytophagia</taxon>
        <taxon>Cytophagales</taxon>
        <taxon>Spirosomataceae</taxon>
        <taxon>Fibrella</taxon>
    </lineage>
</organism>
<dbReference type="Proteomes" id="UP000664628">
    <property type="component" value="Unassembled WGS sequence"/>
</dbReference>
<evidence type="ECO:0000313" key="2">
    <source>
        <dbReference type="Proteomes" id="UP000664628"/>
    </source>
</evidence>
<proteinExistence type="predicted"/>
<keyword evidence="2" id="KW-1185">Reference proteome</keyword>
<name>A0ABS3JFR1_9BACT</name>
<comment type="caution">
    <text evidence="1">The sequence shown here is derived from an EMBL/GenBank/DDBJ whole genome shotgun (WGS) entry which is preliminary data.</text>
</comment>
<dbReference type="RefSeq" id="WP_207328763.1">
    <property type="nucleotide sequence ID" value="NZ_JAFMYW010000002.1"/>
</dbReference>
<gene>
    <name evidence="1" type="ORF">J2I46_09500</name>
</gene>
<accession>A0ABS3JFR1</accession>
<protein>
    <submittedName>
        <fullName evidence="1">Uncharacterized protein</fullName>
    </submittedName>
</protein>
<dbReference type="EMBL" id="JAFMYW010000002">
    <property type="protein sequence ID" value="MBO0948815.1"/>
    <property type="molecule type" value="Genomic_DNA"/>
</dbReference>
<sequence length="120" mass="13939">MLQTCHLLNYNSASRKQLTHCLRRASWLTEGQSRTFSDELPAQLEHADQDLIFVHLSDPEPLIPVNFRELLSRHASIIVTSPYPVQLFRKLPFVPFDFLTEPLTFDRFETSLEKYVAIHG</sequence>
<reference evidence="1 2" key="1">
    <citation type="submission" date="2021-03" db="EMBL/GenBank/DDBJ databases">
        <title>Fibrella sp. HMF5405 genome sequencing and assembly.</title>
        <authorList>
            <person name="Kang H."/>
            <person name="Kim H."/>
            <person name="Bae S."/>
            <person name="Joh K."/>
        </authorList>
    </citation>
    <scope>NUCLEOTIDE SEQUENCE [LARGE SCALE GENOMIC DNA]</scope>
    <source>
        <strain evidence="1 2">HMF5405</strain>
    </source>
</reference>